<dbReference type="InterPro" id="IPR050727">
    <property type="entry name" value="GH43_arabinanases"/>
</dbReference>
<comment type="caution">
    <text evidence="1">The sequence shown here is derived from an EMBL/GenBank/DDBJ whole genome shotgun (WGS) entry which is preliminary data.</text>
</comment>
<dbReference type="InterPro" id="IPR023296">
    <property type="entry name" value="Glyco_hydro_beta-prop_sf"/>
</dbReference>
<dbReference type="SUPFAM" id="SSF75005">
    <property type="entry name" value="Arabinanase/levansucrase/invertase"/>
    <property type="match status" value="1"/>
</dbReference>
<evidence type="ECO:0000313" key="1">
    <source>
        <dbReference type="EMBL" id="MBB3205744.1"/>
    </source>
</evidence>
<dbReference type="EMBL" id="JACHXU010000004">
    <property type="protein sequence ID" value="MBB3205744.1"/>
    <property type="molecule type" value="Genomic_DNA"/>
</dbReference>
<dbReference type="PANTHER" id="PTHR43301">
    <property type="entry name" value="ARABINAN ENDO-1,5-ALPHA-L-ARABINOSIDASE"/>
    <property type="match status" value="1"/>
</dbReference>
<gene>
    <name evidence="1" type="ORF">FHS27_001548</name>
</gene>
<dbReference type="Proteomes" id="UP000536179">
    <property type="component" value="Unassembled WGS sequence"/>
</dbReference>
<organism evidence="1 2">
    <name type="scientific">Aporhodopirellula rubra</name>
    <dbReference type="NCBI Taxonomy" id="980271"/>
    <lineage>
        <taxon>Bacteria</taxon>
        <taxon>Pseudomonadati</taxon>
        <taxon>Planctomycetota</taxon>
        <taxon>Planctomycetia</taxon>
        <taxon>Pirellulales</taxon>
        <taxon>Pirellulaceae</taxon>
        <taxon>Aporhodopirellula</taxon>
    </lineage>
</organism>
<dbReference type="RefSeq" id="WP_184303623.1">
    <property type="nucleotide sequence ID" value="NZ_JACHXU010000004.1"/>
</dbReference>
<accession>A0A7W5DX11</accession>
<protein>
    <recommendedName>
        <fullName evidence="3">Endo-1,4-beta-xylanase</fullName>
    </recommendedName>
</protein>
<dbReference type="CDD" id="cd08983">
    <property type="entry name" value="GH43_Bt3655-like"/>
    <property type="match status" value="1"/>
</dbReference>
<dbReference type="PANTHER" id="PTHR43301:SF3">
    <property type="entry name" value="ARABINAN ENDO-1,5-ALPHA-L-ARABINOSIDASE A-RELATED"/>
    <property type="match status" value="1"/>
</dbReference>
<name>A0A7W5DX11_9BACT</name>
<sequence length="325" mass="37132">MKNYSNIIALVFSFLIVHGTLSAGEVAGYLFVTFKSESTPMTEQVYFALSEDGRHWEALNDTKPVLVSDLGEKGVRDPYLIRSHDNTKFFLIATDLSINLNHDWSRAVRSGSHCIVIWETSDLVNWSAPRLVEVAPEDAGCTWAPEVIYDSENGEYLVFWASTTGRDEFRKHRIWAARTKDFVAFGEPFIFIEKPTTIIDTTIVQDSGNYYRFTKDEKFKAITMEVAPELKGPWSEIDDFSLARLRGYEGPECYMLEPATGSKPATWCLILDNYAKHRGYQPYITHDLASGHFEPLEGFQMPFQFRHGSVMPLTEAEYQRVKNAY</sequence>
<evidence type="ECO:0008006" key="3">
    <source>
        <dbReference type="Google" id="ProtNLM"/>
    </source>
</evidence>
<evidence type="ECO:0000313" key="2">
    <source>
        <dbReference type="Proteomes" id="UP000536179"/>
    </source>
</evidence>
<dbReference type="AlphaFoldDB" id="A0A7W5DX11"/>
<reference evidence="1 2" key="1">
    <citation type="submission" date="2020-08" db="EMBL/GenBank/DDBJ databases">
        <title>Genomic Encyclopedia of Type Strains, Phase III (KMG-III): the genomes of soil and plant-associated and newly described type strains.</title>
        <authorList>
            <person name="Whitman W."/>
        </authorList>
    </citation>
    <scope>NUCLEOTIDE SEQUENCE [LARGE SCALE GENOMIC DNA]</scope>
    <source>
        <strain evidence="1 2">CECT 8075</strain>
    </source>
</reference>
<dbReference type="Gene3D" id="2.115.10.20">
    <property type="entry name" value="Glycosyl hydrolase domain, family 43"/>
    <property type="match status" value="1"/>
</dbReference>
<keyword evidence="2" id="KW-1185">Reference proteome</keyword>
<proteinExistence type="predicted"/>